<evidence type="ECO:0000256" key="4">
    <source>
        <dbReference type="ARBA" id="ARBA00023136"/>
    </source>
</evidence>
<keyword evidence="7" id="KW-1185">Reference proteome</keyword>
<name>A0A939MIU0_9MICO</name>
<dbReference type="EMBL" id="JAGDYM010000007">
    <property type="protein sequence ID" value="MBO1901724.1"/>
    <property type="molecule type" value="Genomic_DNA"/>
</dbReference>
<evidence type="ECO:0000256" key="3">
    <source>
        <dbReference type="ARBA" id="ARBA00022989"/>
    </source>
</evidence>
<dbReference type="PANTHER" id="PTHR30168:SF0">
    <property type="entry name" value="INNER MEMBRANE PROTEIN"/>
    <property type="match status" value="1"/>
</dbReference>
<comment type="subcellular location">
    <subcellularLocation>
        <location evidence="1">Membrane</location>
        <topology evidence="1">Single-pass membrane protein</topology>
    </subcellularLocation>
</comment>
<reference evidence="6" key="1">
    <citation type="submission" date="2021-03" db="EMBL/GenBank/DDBJ databases">
        <title>Leucobacter chromiisoli sp. nov., isolated from chromium-containing soil of chemical plant.</title>
        <authorList>
            <person name="Xu Z."/>
        </authorList>
    </citation>
    <scope>NUCLEOTIDE SEQUENCE</scope>
    <source>
        <strain evidence="6">S27</strain>
    </source>
</reference>
<dbReference type="Proteomes" id="UP000664382">
    <property type="component" value="Unassembled WGS sequence"/>
</dbReference>
<sequence length="291" mass="30896">MTFNDDARIDTGKVTRRRGGKAAAIGGGGLIGVLVLVVASQLFGVDLTPLASTLTGGATAQEETVELEDCTTGASANADDECRMVAATDSLDTFWQDQFSSGYRKPEVILYSTATESACGSASAAVGPFYCPADESIYLDTAFFTTLRTDFGATAGPLSQMYVLAHEWGHHISNLTGQLSQVGRETGASSGSVRLELQADCYAGAWVRDASNVTDDRGTAFMKPVTEEEIADAMNAASVIGDDYIQRRSGRDVNPDSFSHGSSEQRRRWFQTGYRSGATACDTFSIPAGEL</sequence>
<protein>
    <submittedName>
        <fullName evidence="6">Neutral zinc metallopeptidase</fullName>
    </submittedName>
</protein>
<keyword evidence="4 5" id="KW-0472">Membrane</keyword>
<evidence type="ECO:0000256" key="2">
    <source>
        <dbReference type="ARBA" id="ARBA00022692"/>
    </source>
</evidence>
<accession>A0A939MIU0</accession>
<evidence type="ECO:0000313" key="7">
    <source>
        <dbReference type="Proteomes" id="UP000664382"/>
    </source>
</evidence>
<proteinExistence type="predicted"/>
<dbReference type="GO" id="GO:0016020">
    <property type="term" value="C:membrane"/>
    <property type="evidence" value="ECO:0007669"/>
    <property type="project" value="UniProtKB-SubCell"/>
</dbReference>
<keyword evidence="3 5" id="KW-1133">Transmembrane helix</keyword>
<organism evidence="6 7">
    <name type="scientific">Leucobacter weissii</name>
    <dbReference type="NCBI Taxonomy" id="1983706"/>
    <lineage>
        <taxon>Bacteria</taxon>
        <taxon>Bacillati</taxon>
        <taxon>Actinomycetota</taxon>
        <taxon>Actinomycetes</taxon>
        <taxon>Micrococcales</taxon>
        <taxon>Microbacteriaceae</taxon>
        <taxon>Leucobacter</taxon>
    </lineage>
</organism>
<dbReference type="RefSeq" id="WP_208097480.1">
    <property type="nucleotide sequence ID" value="NZ_JAGDYM010000007.1"/>
</dbReference>
<dbReference type="Pfam" id="PF04228">
    <property type="entry name" value="Zn_peptidase"/>
    <property type="match status" value="1"/>
</dbReference>
<evidence type="ECO:0000313" key="6">
    <source>
        <dbReference type="EMBL" id="MBO1901724.1"/>
    </source>
</evidence>
<keyword evidence="2 5" id="KW-0812">Transmembrane</keyword>
<feature type="transmembrane region" description="Helical" evidence="5">
    <location>
        <begin position="22"/>
        <end position="43"/>
    </location>
</feature>
<dbReference type="InterPro" id="IPR007343">
    <property type="entry name" value="Uncharacterised_pept_Zn_put"/>
</dbReference>
<evidence type="ECO:0000256" key="5">
    <source>
        <dbReference type="SAM" id="Phobius"/>
    </source>
</evidence>
<dbReference type="PANTHER" id="PTHR30168">
    <property type="entry name" value="PUTATIVE MEMBRANE PROTEIN YPFJ"/>
    <property type="match status" value="1"/>
</dbReference>
<dbReference type="AlphaFoldDB" id="A0A939MIU0"/>
<gene>
    <name evidence="6" type="ORF">J4H92_07120</name>
</gene>
<evidence type="ECO:0000256" key="1">
    <source>
        <dbReference type="ARBA" id="ARBA00004167"/>
    </source>
</evidence>
<comment type="caution">
    <text evidence="6">The sequence shown here is derived from an EMBL/GenBank/DDBJ whole genome shotgun (WGS) entry which is preliminary data.</text>
</comment>